<evidence type="ECO:0000313" key="5">
    <source>
        <dbReference type="EMBL" id="ADR33873.1"/>
    </source>
</evidence>
<dbReference type="eggNOG" id="COG0420">
    <property type="taxonomic scope" value="Bacteria"/>
</dbReference>
<gene>
    <name evidence="5" type="ordered locus">Sulku_1210</name>
</gene>
<dbReference type="Gene3D" id="3.60.21.10">
    <property type="match status" value="1"/>
</dbReference>
<evidence type="ECO:0000256" key="1">
    <source>
        <dbReference type="ARBA" id="ARBA00022722"/>
    </source>
</evidence>
<dbReference type="InterPro" id="IPR029052">
    <property type="entry name" value="Metallo-depent_PP-like"/>
</dbReference>
<evidence type="ECO:0000256" key="3">
    <source>
        <dbReference type="ARBA" id="ARBA00022839"/>
    </source>
</evidence>
<accession>E4TX32</accession>
<protein>
    <submittedName>
        <fullName evidence="5">Metallophosphoesterase</fullName>
    </submittedName>
</protein>
<sequence length="376" mass="42144">MRILHFSDTHLGFNDLEILSVQGINQREADFYDAFTQVIDAVLETRPDYVIHTGDLFHRPHPSNRAISFCLSQLKRLSVARIPTIIIAGNHSTPRTRSASPILAALRTLDHIFPVFEEAYEKVIFDNINFHCIPHINDEEANLAAIGQCEASVDEEKHNVMMLHCSVGAQFMMEEYGERVYPRDKEGLFEKMDYVALGHWHGFGSVGKHPNVYYAGSTERTSSADTRNDKGYALITLGDSLEVVFHPIRLRPSHRLRINAQASADIFDDLRILGSSLEIEGALLTITLENLSATQSIDISNRDIEACFPTALNVQIQRKFRRTESAATAESVNAASLQEYFGAFLEEQTASAEEAARLNAKVATLFARYDEVTRDA</sequence>
<dbReference type="PANTHER" id="PTHR30337:SF0">
    <property type="entry name" value="NUCLEASE SBCCD SUBUNIT D"/>
    <property type="match status" value="1"/>
</dbReference>
<evidence type="ECO:0000259" key="4">
    <source>
        <dbReference type="Pfam" id="PF00149"/>
    </source>
</evidence>
<name>E4TX32_SULKY</name>
<keyword evidence="1" id="KW-0540">Nuclease</keyword>
<dbReference type="RefSeq" id="WP_013460070.1">
    <property type="nucleotide sequence ID" value="NC_014762.1"/>
</dbReference>
<dbReference type="InterPro" id="IPR004843">
    <property type="entry name" value="Calcineurin-like_PHP"/>
</dbReference>
<keyword evidence="6" id="KW-1185">Reference proteome</keyword>
<dbReference type="SUPFAM" id="SSF56300">
    <property type="entry name" value="Metallo-dependent phosphatases"/>
    <property type="match status" value="1"/>
</dbReference>
<keyword evidence="3" id="KW-0269">Exonuclease</keyword>
<dbReference type="Proteomes" id="UP000008721">
    <property type="component" value="Chromosome"/>
</dbReference>
<dbReference type="InterPro" id="IPR050535">
    <property type="entry name" value="DNA_Repair-Maintenance_Comp"/>
</dbReference>
<feature type="domain" description="Calcineurin-like phosphoesterase" evidence="4">
    <location>
        <begin position="1"/>
        <end position="201"/>
    </location>
</feature>
<organism evidence="5 6">
    <name type="scientific">Sulfuricurvum kujiense (strain ATCC BAA-921 / DSM 16994 / JCM 11577 / YK-1)</name>
    <dbReference type="NCBI Taxonomy" id="709032"/>
    <lineage>
        <taxon>Bacteria</taxon>
        <taxon>Pseudomonadati</taxon>
        <taxon>Campylobacterota</taxon>
        <taxon>Epsilonproteobacteria</taxon>
        <taxon>Campylobacterales</taxon>
        <taxon>Sulfurimonadaceae</taxon>
        <taxon>Sulfuricurvum</taxon>
    </lineage>
</organism>
<dbReference type="CDD" id="cd00840">
    <property type="entry name" value="MPP_Mre11_N"/>
    <property type="match status" value="1"/>
</dbReference>
<evidence type="ECO:0000256" key="2">
    <source>
        <dbReference type="ARBA" id="ARBA00022801"/>
    </source>
</evidence>
<reference evidence="5 6" key="1">
    <citation type="journal article" date="2012" name="Stand. Genomic Sci.">
        <title>Complete genome sequence of the sulfur compounds oxidizing chemolithoautotroph Sulfuricurvum kujiense type strain (YK-1(T)).</title>
        <authorList>
            <person name="Han C."/>
            <person name="Kotsyurbenko O."/>
            <person name="Chertkov O."/>
            <person name="Held B."/>
            <person name="Lapidus A."/>
            <person name="Nolan M."/>
            <person name="Lucas S."/>
            <person name="Hammon N."/>
            <person name="Deshpande S."/>
            <person name="Cheng J.F."/>
            <person name="Tapia R."/>
            <person name="Goodwin L.A."/>
            <person name="Pitluck S."/>
            <person name="Liolios K."/>
            <person name="Pagani I."/>
            <person name="Ivanova N."/>
            <person name="Mavromatis K."/>
            <person name="Mikhailova N."/>
            <person name="Pati A."/>
            <person name="Chen A."/>
            <person name="Palaniappan K."/>
            <person name="Land M."/>
            <person name="Hauser L."/>
            <person name="Chang Y.J."/>
            <person name="Jeffries C.D."/>
            <person name="Brambilla E.M."/>
            <person name="Rohde M."/>
            <person name="Spring S."/>
            <person name="Sikorski J."/>
            <person name="Goker M."/>
            <person name="Woyke T."/>
            <person name="Bristow J."/>
            <person name="Eisen J.A."/>
            <person name="Markowitz V."/>
            <person name="Hugenholtz P."/>
            <person name="Kyrpides N.C."/>
            <person name="Klenk H.P."/>
            <person name="Detter J.C."/>
        </authorList>
    </citation>
    <scope>NUCLEOTIDE SEQUENCE [LARGE SCALE GENOMIC DNA]</scope>
    <source>
        <strain evidence="6">ATCC BAA-921 / DSM 16994 / JCM 11577 / YK-1</strain>
    </source>
</reference>
<dbReference type="OrthoDB" id="9773856at2"/>
<dbReference type="Pfam" id="PF00149">
    <property type="entry name" value="Metallophos"/>
    <property type="match status" value="1"/>
</dbReference>
<proteinExistence type="predicted"/>
<evidence type="ECO:0000313" key="6">
    <source>
        <dbReference type="Proteomes" id="UP000008721"/>
    </source>
</evidence>
<dbReference type="HOGENOM" id="CLU_026621_5_2_7"/>
<dbReference type="GO" id="GO:0004527">
    <property type="term" value="F:exonuclease activity"/>
    <property type="evidence" value="ECO:0007669"/>
    <property type="project" value="UniProtKB-KW"/>
</dbReference>
<dbReference type="KEGG" id="sku:Sulku_1210"/>
<dbReference type="EMBL" id="CP002355">
    <property type="protein sequence ID" value="ADR33873.1"/>
    <property type="molecule type" value="Genomic_DNA"/>
</dbReference>
<dbReference type="InterPro" id="IPR041796">
    <property type="entry name" value="Mre11_N"/>
</dbReference>
<dbReference type="STRING" id="709032.Sulku_1210"/>
<dbReference type="PANTHER" id="PTHR30337">
    <property type="entry name" value="COMPONENT OF ATP-DEPENDENT DSDNA EXONUCLEASE"/>
    <property type="match status" value="1"/>
</dbReference>
<dbReference type="AlphaFoldDB" id="E4TX32"/>
<keyword evidence="2" id="KW-0378">Hydrolase</keyword>